<accession>A0A0F9XNB5</accession>
<reference evidence="2" key="1">
    <citation type="journal article" date="2015" name="Nature">
        <title>Complex archaea that bridge the gap between prokaryotes and eukaryotes.</title>
        <authorList>
            <person name="Spang A."/>
            <person name="Saw J.H."/>
            <person name="Jorgensen S.L."/>
            <person name="Zaremba-Niedzwiedzka K."/>
            <person name="Martijn J."/>
            <person name="Lind A.E."/>
            <person name="van Eijk R."/>
            <person name="Schleper C."/>
            <person name="Guy L."/>
            <person name="Ettema T.J."/>
        </authorList>
    </citation>
    <scope>NUCLEOTIDE SEQUENCE</scope>
</reference>
<keyword evidence="1" id="KW-0472">Membrane</keyword>
<evidence type="ECO:0000313" key="2">
    <source>
        <dbReference type="EMBL" id="KKN93693.1"/>
    </source>
</evidence>
<feature type="transmembrane region" description="Helical" evidence="1">
    <location>
        <begin position="50"/>
        <end position="80"/>
    </location>
</feature>
<dbReference type="AlphaFoldDB" id="A0A0F9XNB5"/>
<keyword evidence="1" id="KW-1133">Transmembrane helix</keyword>
<comment type="caution">
    <text evidence="2">The sequence shown here is derived from an EMBL/GenBank/DDBJ whole genome shotgun (WGS) entry which is preliminary data.</text>
</comment>
<organism evidence="2">
    <name type="scientific">marine sediment metagenome</name>
    <dbReference type="NCBI Taxonomy" id="412755"/>
    <lineage>
        <taxon>unclassified sequences</taxon>
        <taxon>metagenomes</taxon>
        <taxon>ecological metagenomes</taxon>
    </lineage>
</organism>
<proteinExistence type="predicted"/>
<name>A0A0F9XNB5_9ZZZZ</name>
<protein>
    <submittedName>
        <fullName evidence="2">Uncharacterized protein</fullName>
    </submittedName>
</protein>
<dbReference type="EMBL" id="LAZR01000084">
    <property type="protein sequence ID" value="KKN93693.1"/>
    <property type="molecule type" value="Genomic_DNA"/>
</dbReference>
<feature type="transmembrane region" description="Helical" evidence="1">
    <location>
        <begin position="12"/>
        <end position="35"/>
    </location>
</feature>
<evidence type="ECO:0000256" key="1">
    <source>
        <dbReference type="SAM" id="Phobius"/>
    </source>
</evidence>
<keyword evidence="1" id="KW-0812">Transmembrane</keyword>
<sequence>MNKIKITENQRIVIYFIIVLILWAILSKILIFGILDAPTTIVFGEGHDLLAWLVFISISLMYGVTLTFSIIIFFISRFIFIRIKNKWSKRAL</sequence>
<gene>
    <name evidence="2" type="ORF">LCGC14_0195260</name>
</gene>